<dbReference type="SMART" id="SM00256">
    <property type="entry name" value="FBOX"/>
    <property type="match status" value="1"/>
</dbReference>
<dbReference type="Proteomes" id="UP001274896">
    <property type="component" value="Unassembled WGS sequence"/>
</dbReference>
<dbReference type="EMBL" id="JAUCMX010000007">
    <property type="protein sequence ID" value="KAK3540145.1"/>
    <property type="molecule type" value="Genomic_DNA"/>
</dbReference>
<dbReference type="Pfam" id="PF12937">
    <property type="entry name" value="F-box-like"/>
    <property type="match status" value="1"/>
</dbReference>
<dbReference type="GO" id="GO:0000423">
    <property type="term" value="P:mitophagy"/>
    <property type="evidence" value="ECO:0007669"/>
    <property type="project" value="InterPro"/>
</dbReference>
<name>A0AAE0R1Z8_9TELE</name>
<dbReference type="Gene3D" id="3.40.50.300">
    <property type="entry name" value="P-loop containing nucleotide triphosphate hydrolases"/>
    <property type="match status" value="1"/>
</dbReference>
<dbReference type="InterPro" id="IPR027417">
    <property type="entry name" value="P-loop_NTPase"/>
</dbReference>
<evidence type="ECO:0000313" key="3">
    <source>
        <dbReference type="Proteomes" id="UP001274896"/>
    </source>
</evidence>
<dbReference type="InterPro" id="IPR001810">
    <property type="entry name" value="F-box_dom"/>
</dbReference>
<reference evidence="2" key="1">
    <citation type="submission" date="2023-06" db="EMBL/GenBank/DDBJ databases">
        <title>Male Hemibagrus guttatus genome.</title>
        <authorList>
            <person name="Bian C."/>
        </authorList>
    </citation>
    <scope>NUCLEOTIDE SEQUENCE</scope>
    <source>
        <strain evidence="2">Male_cb2023</strain>
        <tissue evidence="2">Muscle</tissue>
    </source>
</reference>
<proteinExistence type="predicted"/>
<sequence>RRPRDPDRSRDCFSPSVMADYRRVVELERRILELDSKCAALRAEKQDDDYLQNASSVLEKLKSSYTHAGESSSLPKLLQDYTQVILDITFYEENKLVDQEFPEEISPFKIQQLLQDLTEPELLAARLAPSQEVQAVLGLELLECVYWRRGALLYMYCHTLHQRKQWIKKNKATFLKCVQEGVRYLMKMLQVRSSVKLSDGVVFHDSNTANLLTEGTLSDTHLLTMMYIGELCFWAVKYEEGGGGGGVGGVDSAQCRDDTLHFRDIGTHILLKYVRVLKHSNTYINQTGVMLSPAAVLRSLRNISLFTDSRRKRRTEGTAQDLSDEDSLLLHLPVDVQLLILTFLSPRDLCRLGATCHYWSWMVRDPLLWRYFLIRDAARWSSVGHLSTPRLHFLTDPVGGDTESDMHTDTEKLDFMAEYLRCCPECRSPQRCTPPFALSHFLHSLVSDTEPRFSMFGSGLEQLDVSLMTVMMNSPNVLSVAGIPQRQINSIGSGISFVYEGQRKFNIITLYSTNSAERARARAERLKVNSKLFVHEEDDGSGKPGYSVAPQFREVFRSVNGFIYVANAETEAAIREDEYAQISAVVQPVLGSPSRPLLVLSCVSRDGETQRTSACVSVAHQLQLHLLPNPWMVQDVVAESLSGLLEGMGWLLRHSDTQCR</sequence>
<dbReference type="PANTHER" id="PTHR28494:SF1">
    <property type="entry name" value="RAB7A-INTERACTING MON1-CCZ1 COMPLEX SUBUNIT 1"/>
    <property type="match status" value="1"/>
</dbReference>
<evidence type="ECO:0000313" key="2">
    <source>
        <dbReference type="EMBL" id="KAK3540145.1"/>
    </source>
</evidence>
<dbReference type="Pfam" id="PF17716">
    <property type="entry name" value="RIMC1"/>
    <property type="match status" value="1"/>
</dbReference>
<dbReference type="Gene3D" id="1.20.1280.50">
    <property type="match status" value="1"/>
</dbReference>
<dbReference type="InterPro" id="IPR036047">
    <property type="entry name" value="F-box-like_dom_sf"/>
</dbReference>
<dbReference type="CDD" id="cd22085">
    <property type="entry name" value="F-box_FBXO4"/>
    <property type="match status" value="1"/>
</dbReference>
<evidence type="ECO:0000259" key="1">
    <source>
        <dbReference type="PROSITE" id="PS50181"/>
    </source>
</evidence>
<dbReference type="SUPFAM" id="SSF81383">
    <property type="entry name" value="F-box domain"/>
    <property type="match status" value="1"/>
</dbReference>
<feature type="domain" description="F-box" evidence="1">
    <location>
        <begin position="326"/>
        <end position="372"/>
    </location>
</feature>
<dbReference type="AlphaFoldDB" id="A0AAE0R1Z8"/>
<dbReference type="PROSITE" id="PS50181">
    <property type="entry name" value="FBOX"/>
    <property type="match status" value="1"/>
</dbReference>
<organism evidence="2 3">
    <name type="scientific">Hemibagrus guttatus</name>
    <dbReference type="NCBI Taxonomy" id="175788"/>
    <lineage>
        <taxon>Eukaryota</taxon>
        <taxon>Metazoa</taxon>
        <taxon>Chordata</taxon>
        <taxon>Craniata</taxon>
        <taxon>Vertebrata</taxon>
        <taxon>Euteleostomi</taxon>
        <taxon>Actinopterygii</taxon>
        <taxon>Neopterygii</taxon>
        <taxon>Teleostei</taxon>
        <taxon>Ostariophysi</taxon>
        <taxon>Siluriformes</taxon>
        <taxon>Bagridae</taxon>
        <taxon>Hemibagrus</taxon>
    </lineage>
</organism>
<comment type="caution">
    <text evidence="2">The sequence shown here is derived from an EMBL/GenBank/DDBJ whole genome shotgun (WGS) entry which is preliminary data.</text>
</comment>
<dbReference type="InterPro" id="IPR037657">
    <property type="entry name" value="RIMC1"/>
</dbReference>
<accession>A0AAE0R1Z8</accession>
<protein>
    <recommendedName>
        <fullName evidence="1">F-box domain-containing protein</fullName>
    </recommendedName>
</protein>
<gene>
    <name evidence="2" type="ORF">QTP70_027055</name>
</gene>
<feature type="non-terminal residue" evidence="2">
    <location>
        <position position="1"/>
    </location>
</feature>
<dbReference type="PANTHER" id="PTHR28494">
    <property type="entry name" value="UPF0600 PROTEIN C5ORF51"/>
    <property type="match status" value="1"/>
</dbReference>
<keyword evidence="3" id="KW-1185">Reference proteome</keyword>